<proteinExistence type="predicted"/>
<comment type="caution">
    <text evidence="3">The sequence shown here is derived from an EMBL/GenBank/DDBJ whole genome shotgun (WGS) entry which is preliminary data.</text>
</comment>
<gene>
    <name evidence="3" type="ORF">AHMF7616_00782</name>
</gene>
<dbReference type="EMBL" id="QASA01000001">
    <property type="protein sequence ID" value="RDC62191.1"/>
    <property type="molecule type" value="Genomic_DNA"/>
</dbReference>
<keyword evidence="1" id="KW-0175">Coiled coil</keyword>
<dbReference type="InterPro" id="IPR030392">
    <property type="entry name" value="S74_ICA"/>
</dbReference>
<feature type="coiled-coil region" evidence="1">
    <location>
        <begin position="124"/>
        <end position="151"/>
    </location>
</feature>
<dbReference type="PROSITE" id="PS51688">
    <property type="entry name" value="ICA"/>
    <property type="match status" value="1"/>
</dbReference>
<feature type="domain" description="Peptidase S74" evidence="2">
    <location>
        <begin position="27"/>
        <end position="145"/>
    </location>
</feature>
<dbReference type="Proteomes" id="UP000253919">
    <property type="component" value="Unassembled WGS sequence"/>
</dbReference>
<evidence type="ECO:0000313" key="4">
    <source>
        <dbReference type="Proteomes" id="UP000253919"/>
    </source>
</evidence>
<evidence type="ECO:0000256" key="1">
    <source>
        <dbReference type="SAM" id="Coils"/>
    </source>
</evidence>
<keyword evidence="4" id="KW-1185">Reference proteome</keyword>
<reference evidence="3 4" key="1">
    <citation type="submission" date="2018-04" db="EMBL/GenBank/DDBJ databases">
        <title>Adhaeribacter sp. HMF7616 genome sequencing and assembly.</title>
        <authorList>
            <person name="Kang H."/>
            <person name="Kang J."/>
            <person name="Cha I."/>
            <person name="Kim H."/>
            <person name="Joh K."/>
        </authorList>
    </citation>
    <scope>NUCLEOTIDE SEQUENCE [LARGE SCALE GENOMIC DNA]</scope>
    <source>
        <strain evidence="3 4">HMF7616</strain>
    </source>
</reference>
<evidence type="ECO:0000259" key="2">
    <source>
        <dbReference type="PROSITE" id="PS51688"/>
    </source>
</evidence>
<organism evidence="3 4">
    <name type="scientific">Adhaeribacter pallidiroseus</name>
    <dbReference type="NCBI Taxonomy" id="2072847"/>
    <lineage>
        <taxon>Bacteria</taxon>
        <taxon>Pseudomonadati</taxon>
        <taxon>Bacteroidota</taxon>
        <taxon>Cytophagia</taxon>
        <taxon>Cytophagales</taxon>
        <taxon>Hymenobacteraceae</taxon>
        <taxon>Adhaeribacter</taxon>
    </lineage>
</organism>
<accession>A0A369QB96</accession>
<dbReference type="AlphaFoldDB" id="A0A369QB96"/>
<sequence>MYQLLKLSKMKTSKYKFLITAIVFFSSVGLSKAQYIPEQDLKKNVTPLQNALRYVQQLEPKMYEYDTRRFEKLNLPAGLQYGFMAEEVQKVLPNLVSSQSQSYMVAKNTYRSTSLKNTDLESLIPLLVAAIKEQQQQIEALKQQLDAGQKETRNN</sequence>
<name>A0A369QB96_9BACT</name>
<evidence type="ECO:0000313" key="3">
    <source>
        <dbReference type="EMBL" id="RDC62191.1"/>
    </source>
</evidence>
<protein>
    <recommendedName>
        <fullName evidence="2">Peptidase S74 domain-containing protein</fullName>
    </recommendedName>
</protein>
<dbReference type="Pfam" id="PF13884">
    <property type="entry name" value="Peptidase_S74"/>
    <property type="match status" value="1"/>
</dbReference>